<reference evidence="3" key="1">
    <citation type="submission" date="2017-01" db="EMBL/GenBank/DDBJ databases">
        <title>Comparative genomics of anhydrobiosis in the tardigrade Hypsibius dujardini.</title>
        <authorList>
            <person name="Yoshida Y."/>
            <person name="Koutsovoulos G."/>
            <person name="Laetsch D."/>
            <person name="Stevens L."/>
            <person name="Kumar S."/>
            <person name="Horikawa D."/>
            <person name="Ishino K."/>
            <person name="Komine S."/>
            <person name="Tomita M."/>
            <person name="Blaxter M."/>
            <person name="Arakawa K."/>
        </authorList>
    </citation>
    <scope>NUCLEOTIDE SEQUENCE [LARGE SCALE GENOMIC DNA]</scope>
    <source>
        <strain evidence="3">Z151</strain>
    </source>
</reference>
<dbReference type="GO" id="GO:0005737">
    <property type="term" value="C:cytoplasm"/>
    <property type="evidence" value="ECO:0007669"/>
    <property type="project" value="TreeGrafter"/>
</dbReference>
<dbReference type="GO" id="GO:0016301">
    <property type="term" value="F:kinase activity"/>
    <property type="evidence" value="ECO:0007669"/>
    <property type="project" value="UniProtKB-KW"/>
</dbReference>
<dbReference type="PANTHER" id="PTHR23401">
    <property type="entry name" value="CYCLIN DEPENDANT KINASE-5 ACTIVATOR"/>
    <property type="match status" value="1"/>
</dbReference>
<dbReference type="GO" id="GO:0019901">
    <property type="term" value="F:protein kinase binding"/>
    <property type="evidence" value="ECO:0007669"/>
    <property type="project" value="TreeGrafter"/>
</dbReference>
<organism evidence="2 3">
    <name type="scientific">Hypsibius exemplaris</name>
    <name type="common">Freshwater tardigrade</name>
    <dbReference type="NCBI Taxonomy" id="2072580"/>
    <lineage>
        <taxon>Eukaryota</taxon>
        <taxon>Metazoa</taxon>
        <taxon>Ecdysozoa</taxon>
        <taxon>Tardigrada</taxon>
        <taxon>Eutardigrada</taxon>
        <taxon>Parachela</taxon>
        <taxon>Hypsibioidea</taxon>
        <taxon>Hypsibiidae</taxon>
        <taxon>Hypsibius</taxon>
    </lineage>
</organism>
<evidence type="ECO:0000313" key="3">
    <source>
        <dbReference type="Proteomes" id="UP000192578"/>
    </source>
</evidence>
<dbReference type="AlphaFoldDB" id="A0A1W0X5H5"/>
<sequence length="340" mass="37826">MGASWSGIVTPTNDPDIHIHHYGKYRGLSPHFKIAYPGTAAAAAAATFHTVDPNTNNTTTTTKSMFAQHLHLMNTLTLKKLISSGTLSRPKKASKEGGGGGFPALVKAATQDLGVGVTPSDILVGSNQQQQQRKASFAQLLPRTTIVDVIEQQTTENGLQKSDLSENDIPPRLMVKRTVLQASTSELLRCFGTFLHVRFRNLAADFSPHDPMLWLRGLDRNLIAQGWQDIGFINPANIVFLYLLLRGLKMDHARSIRQLQAQVLTALYLAYSYMGHEISYPVKLFLYADDSKDDFWKRCLRLIDAHSEDMLKLNSDSAFFAKIFAELKSHGATKPVQYHF</sequence>
<name>A0A1W0X5H5_HYPEX</name>
<dbReference type="Proteomes" id="UP000192578">
    <property type="component" value="Unassembled WGS sequence"/>
</dbReference>
<dbReference type="SUPFAM" id="SSF47954">
    <property type="entry name" value="Cyclin-like"/>
    <property type="match status" value="1"/>
</dbReference>
<comment type="similarity">
    <text evidence="1">Belongs to the cyclin-dependent kinase 5 activator family.</text>
</comment>
<dbReference type="Gene3D" id="1.10.472.10">
    <property type="entry name" value="Cyclin-like"/>
    <property type="match status" value="1"/>
</dbReference>
<dbReference type="InterPro" id="IPR004944">
    <property type="entry name" value="CDK5_activator"/>
</dbReference>
<keyword evidence="2" id="KW-0808">Transferase</keyword>
<gene>
    <name evidence="2" type="ORF">BV898_03172</name>
</gene>
<keyword evidence="3" id="KW-1185">Reference proteome</keyword>
<dbReference type="GO" id="GO:0016533">
    <property type="term" value="C:protein kinase 5 complex"/>
    <property type="evidence" value="ECO:0007669"/>
    <property type="project" value="InterPro"/>
</dbReference>
<dbReference type="PANTHER" id="PTHR23401:SF0">
    <property type="entry name" value="CYCLIN-DEPENDENT KINASE 5 ACTIVATOR"/>
    <property type="match status" value="1"/>
</dbReference>
<dbReference type="GO" id="GO:0061575">
    <property type="term" value="F:cyclin-dependent protein serine/threonine kinase activator activity"/>
    <property type="evidence" value="ECO:0007669"/>
    <property type="project" value="InterPro"/>
</dbReference>
<dbReference type="GO" id="GO:0030426">
    <property type="term" value="C:growth cone"/>
    <property type="evidence" value="ECO:0007669"/>
    <property type="project" value="TreeGrafter"/>
</dbReference>
<comment type="caution">
    <text evidence="2">The sequence shown here is derived from an EMBL/GenBank/DDBJ whole genome shotgun (WGS) entry which is preliminary data.</text>
</comment>
<dbReference type="EMBL" id="MTYJ01000015">
    <property type="protein sequence ID" value="OQV22733.1"/>
    <property type="molecule type" value="Genomic_DNA"/>
</dbReference>
<dbReference type="Pfam" id="PF03261">
    <property type="entry name" value="CDK5_activator"/>
    <property type="match status" value="1"/>
</dbReference>
<dbReference type="InterPro" id="IPR036915">
    <property type="entry name" value="Cyclin-like_sf"/>
</dbReference>
<evidence type="ECO:0000313" key="2">
    <source>
        <dbReference type="EMBL" id="OQV22733.1"/>
    </source>
</evidence>
<dbReference type="OrthoDB" id="7676799at2759"/>
<evidence type="ECO:0000256" key="1">
    <source>
        <dbReference type="ARBA" id="ARBA00010175"/>
    </source>
</evidence>
<accession>A0A1W0X5H5</accession>
<keyword evidence="2" id="KW-0418">Kinase</keyword>
<proteinExistence type="inferred from homology"/>
<protein>
    <submittedName>
        <fullName evidence="2">Cyclin-dependent kinase 5 activator 1</fullName>
    </submittedName>
</protein>
<dbReference type="GO" id="GO:0007411">
    <property type="term" value="P:axon guidance"/>
    <property type="evidence" value="ECO:0007669"/>
    <property type="project" value="TreeGrafter"/>
</dbReference>